<dbReference type="STRING" id="1168035.SAMN05444280_12221"/>
<gene>
    <name evidence="2" type="ORF">SAMN05444280_12221</name>
</gene>
<dbReference type="SUPFAM" id="SSF54001">
    <property type="entry name" value="Cysteine proteinases"/>
    <property type="match status" value="1"/>
</dbReference>
<dbReference type="InterPro" id="IPR010846">
    <property type="entry name" value="AmiA-like"/>
</dbReference>
<dbReference type="Proteomes" id="UP000184050">
    <property type="component" value="Unassembled WGS sequence"/>
</dbReference>
<protein>
    <recommendedName>
        <fullName evidence="4">DUF1460 domain-containing protein</fullName>
    </recommendedName>
</protein>
<evidence type="ECO:0008006" key="4">
    <source>
        <dbReference type="Google" id="ProtNLM"/>
    </source>
</evidence>
<dbReference type="EMBL" id="FQZE01000022">
    <property type="protein sequence ID" value="SHJ53391.1"/>
    <property type="molecule type" value="Genomic_DNA"/>
</dbReference>
<feature type="signal peptide" evidence="1">
    <location>
        <begin position="1"/>
        <end position="20"/>
    </location>
</feature>
<evidence type="ECO:0000313" key="3">
    <source>
        <dbReference type="Proteomes" id="UP000184050"/>
    </source>
</evidence>
<sequence>MKFKIFFIPLFLIFAACNSAQNSNEKELPVIYQQQDKEILEQALEMFAEDRESPTSLLMVKTGTFFLGTPYVANTLETSPEQLVVNLREMDCTTFAENCLAISKTVQSGKHSFEQFTKELKKIRYRNGEIDGYPSRLHYFSDWIFDNQQKRLVNAISKEIAATPYSKEINFMSTHPESYPMLKDSSQLVEIIAEQEKNINSRNLFHIPETQISEVEDQLMDGDIVGITTNIDGLDISHVGILVRKAGRIHLMHASSLAEKVVVSEGTLEDYLLGSKSANGIMVARPR</sequence>
<accession>A0A1M6K355</accession>
<reference evidence="2 3" key="1">
    <citation type="submission" date="2016-11" db="EMBL/GenBank/DDBJ databases">
        <authorList>
            <person name="Jaros S."/>
            <person name="Januszkiewicz K."/>
            <person name="Wedrychowicz H."/>
        </authorList>
    </citation>
    <scope>NUCLEOTIDE SEQUENCE [LARGE SCALE GENOMIC DNA]</scope>
    <source>
        <strain evidence="2 3">DSM 27063</strain>
    </source>
</reference>
<dbReference type="PROSITE" id="PS51257">
    <property type="entry name" value="PROKAR_LIPOPROTEIN"/>
    <property type="match status" value="1"/>
</dbReference>
<keyword evidence="3" id="KW-1185">Reference proteome</keyword>
<evidence type="ECO:0000313" key="2">
    <source>
        <dbReference type="EMBL" id="SHJ53391.1"/>
    </source>
</evidence>
<dbReference type="Gene3D" id="1.10.3670.10">
    <property type="entry name" value="Putative xylanase like domain"/>
    <property type="match status" value="1"/>
</dbReference>
<dbReference type="RefSeq" id="WP_073170547.1">
    <property type="nucleotide sequence ID" value="NZ_FQZE01000022.1"/>
</dbReference>
<dbReference type="InterPro" id="IPR038765">
    <property type="entry name" value="Papain-like_cys_pep_sf"/>
</dbReference>
<feature type="chain" id="PRO_5009918886" description="DUF1460 domain-containing protein" evidence="1">
    <location>
        <begin position="21"/>
        <end position="287"/>
    </location>
</feature>
<dbReference type="Pfam" id="PF07313">
    <property type="entry name" value="AmiA-like"/>
    <property type="match status" value="1"/>
</dbReference>
<dbReference type="Gene3D" id="2.30.260.10">
    <property type="entry name" value="putative xylanase like domain"/>
    <property type="match status" value="1"/>
</dbReference>
<keyword evidence="1" id="KW-0732">Signal</keyword>
<evidence type="ECO:0000256" key="1">
    <source>
        <dbReference type="SAM" id="SignalP"/>
    </source>
</evidence>
<organism evidence="2 3">
    <name type="scientific">Tangfeifania diversioriginum</name>
    <dbReference type="NCBI Taxonomy" id="1168035"/>
    <lineage>
        <taxon>Bacteria</taxon>
        <taxon>Pseudomonadati</taxon>
        <taxon>Bacteroidota</taxon>
        <taxon>Bacteroidia</taxon>
        <taxon>Marinilabiliales</taxon>
        <taxon>Prolixibacteraceae</taxon>
        <taxon>Tangfeifania</taxon>
    </lineage>
</organism>
<proteinExistence type="predicted"/>
<dbReference type="AlphaFoldDB" id="A0A1M6K355"/>
<name>A0A1M6K355_9BACT</name>